<dbReference type="EMBL" id="CP001686">
    <property type="protein sequence ID" value="ACV07467.1"/>
    <property type="molecule type" value="Genomic_DNA"/>
</dbReference>
<protein>
    <submittedName>
        <fullName evidence="3">Looped-hinge helix DNA binding domain, AbrB family</fullName>
    </submittedName>
</protein>
<name>C7NG58_KYTSD</name>
<dbReference type="Proteomes" id="UP000006666">
    <property type="component" value="Chromosome"/>
</dbReference>
<evidence type="ECO:0000259" key="2">
    <source>
        <dbReference type="PROSITE" id="PS51740"/>
    </source>
</evidence>
<dbReference type="Pfam" id="PF04014">
    <property type="entry name" value="MazE_antitoxin"/>
    <property type="match status" value="1"/>
</dbReference>
<dbReference type="Gene3D" id="2.10.260.10">
    <property type="match status" value="1"/>
</dbReference>
<dbReference type="InterPro" id="IPR007159">
    <property type="entry name" value="SpoVT-AbrB_dom"/>
</dbReference>
<organism evidence="3 4">
    <name type="scientific">Kytococcus sedentarius (strain ATCC 14392 / DSM 20547 / JCM 11482 / CCUG 33030 / NBRC 15357 / NCTC 11040 / CCM 314 / 541)</name>
    <name type="common">Micrococcus sedentarius</name>
    <dbReference type="NCBI Taxonomy" id="478801"/>
    <lineage>
        <taxon>Bacteria</taxon>
        <taxon>Bacillati</taxon>
        <taxon>Actinomycetota</taxon>
        <taxon>Actinomycetes</taxon>
        <taxon>Micrococcales</taxon>
        <taxon>Kytococcaceae</taxon>
        <taxon>Kytococcus</taxon>
    </lineage>
</organism>
<dbReference type="STRING" id="478801.Ksed_25030"/>
<keyword evidence="1" id="KW-0238">DNA-binding</keyword>
<dbReference type="GO" id="GO:0003677">
    <property type="term" value="F:DNA binding"/>
    <property type="evidence" value="ECO:0007669"/>
    <property type="project" value="UniProtKB-UniRule"/>
</dbReference>
<accession>C7NG58</accession>
<feature type="domain" description="SpoVT-AbrB" evidence="2">
    <location>
        <begin position="1"/>
        <end position="42"/>
    </location>
</feature>
<sequence length="79" mass="8109">MTSKGQVTVPKEVRDALHLTAGSRLVFEATADGGYLVRGVREADSLAVMAGRLRRRGPAVSLVQMDGAIASGAAAGQSV</sequence>
<dbReference type="NCBIfam" id="TIGR01439">
    <property type="entry name" value="lp_hng_hel_AbrB"/>
    <property type="match status" value="1"/>
</dbReference>
<dbReference type="KEGG" id="kse:Ksed_25030"/>
<reference evidence="3 4" key="1">
    <citation type="journal article" date="2009" name="Stand. Genomic Sci.">
        <title>Complete genome sequence of Kytococcus sedentarius type strain (541).</title>
        <authorList>
            <person name="Sims D."/>
            <person name="Brettin T."/>
            <person name="Detter J.C."/>
            <person name="Han C."/>
            <person name="Lapidus A."/>
            <person name="Copeland A."/>
            <person name="Glavina Del Rio T."/>
            <person name="Nolan M."/>
            <person name="Chen F."/>
            <person name="Lucas S."/>
            <person name="Tice H."/>
            <person name="Cheng J.F."/>
            <person name="Bruce D."/>
            <person name="Goodwin L."/>
            <person name="Pitluck S."/>
            <person name="Ovchinnikova G."/>
            <person name="Pati A."/>
            <person name="Ivanova N."/>
            <person name="Mavrommatis K."/>
            <person name="Chen A."/>
            <person name="Palaniappan K."/>
            <person name="D'haeseleer P."/>
            <person name="Chain P."/>
            <person name="Bristow J."/>
            <person name="Eisen J.A."/>
            <person name="Markowitz V."/>
            <person name="Hugenholtz P."/>
            <person name="Schneider S."/>
            <person name="Goker M."/>
            <person name="Pukall R."/>
            <person name="Kyrpides N.C."/>
            <person name="Klenk H.P."/>
        </authorList>
    </citation>
    <scope>NUCLEOTIDE SEQUENCE [LARGE SCALE GENOMIC DNA]</scope>
    <source>
        <strain evidence="4">ATCC 14392 / DSM 20547 / JCM 11482 / CCUG 33030 / NBRC 15357 / NCTC 11040 / CCM 314 / 541</strain>
    </source>
</reference>
<gene>
    <name evidence="3" type="ordered locus">Ksed_25030</name>
</gene>
<evidence type="ECO:0000256" key="1">
    <source>
        <dbReference type="PROSITE-ProRule" id="PRU01076"/>
    </source>
</evidence>
<dbReference type="AlphaFoldDB" id="C7NG58"/>
<dbReference type="SMART" id="SM00966">
    <property type="entry name" value="SpoVT_AbrB"/>
    <property type="match status" value="1"/>
</dbReference>
<dbReference type="PROSITE" id="PS51740">
    <property type="entry name" value="SPOVT_ABRB"/>
    <property type="match status" value="1"/>
</dbReference>
<evidence type="ECO:0000313" key="4">
    <source>
        <dbReference type="Proteomes" id="UP000006666"/>
    </source>
</evidence>
<dbReference type="HOGENOM" id="CLU_158484_2_1_11"/>
<dbReference type="eggNOG" id="COG2002">
    <property type="taxonomic scope" value="Bacteria"/>
</dbReference>
<evidence type="ECO:0000313" key="3">
    <source>
        <dbReference type="EMBL" id="ACV07467.1"/>
    </source>
</evidence>
<dbReference type="InterPro" id="IPR037914">
    <property type="entry name" value="SpoVT-AbrB_sf"/>
</dbReference>
<dbReference type="SUPFAM" id="SSF89447">
    <property type="entry name" value="AbrB/MazE/MraZ-like"/>
    <property type="match status" value="1"/>
</dbReference>
<proteinExistence type="predicted"/>
<keyword evidence="4" id="KW-1185">Reference proteome</keyword>